<dbReference type="SUPFAM" id="SSF52540">
    <property type="entry name" value="P-loop containing nucleoside triphosphate hydrolases"/>
    <property type="match status" value="1"/>
</dbReference>
<evidence type="ECO:0000313" key="2">
    <source>
        <dbReference type="Proteomes" id="UP000572863"/>
    </source>
</evidence>
<protein>
    <recommendedName>
        <fullName evidence="3">NACHT domain-containing protein</fullName>
    </recommendedName>
</protein>
<dbReference type="InterPro" id="IPR027417">
    <property type="entry name" value="P-loop_NTPase"/>
</dbReference>
<sequence>MPVSPSELSSQTPYYEGLGFPVDRLSSDDFENFVFGCLISIQDVLGIRVTGKPSGSGDGGFDVQGEVVATSRLVCVQCKRQAQPLDMGQLVKELAKVAATSSLECSDIGEHRFICTGGVRKKLVGALRATSRGDIAAQAGDVLANSTEGELVSLRVKLEQLGRSPQMIAESYVLKLDCLTAWTLKEFDAALSPRWEAVLDVAQRYFRVATVVRDNPRAAFDRLSYISEYSHYNAILEPRLARVDLPAGISVGANFRVDFEHELKIKDFNNVDDFLRLDIGECALVIGQGGVGKTTILALIRSKVLQSGSESVLPVLISLSVYTPGALDRLINQELSASYGTWRLLPDKILLLCDGLNECTYANVSAFFDEIGPLLRRKRIACVLSSREPNRLNDIVLPQSPVGCVEVQNISLFDIRRIVEVELDPHSVESFTKYYMLLAENSRSSLFFSPFAVKIALRIWELKSAIPSTLGEMIEILLESRSIRNLGFPELKVHPTVIFQLASSLAFQCVFVGKCFEFPISEAGRWLREAKEHCKDTLGVGDLKEVEIYDLLVGQELLCVSRKGYIGFGHQLLVGSLASVILAQKWRDHLGSLRESLADDAWVFAASLVSIEHIEEFLKSVFDVDLVLGVRVAKELSDSFQEIAEEMLSRSIAAEAPEIFRLQGIYALARLGTPKAMRRLRELASEADSQMRYSAFRALASAGDEIYLRGLLPEIDKLKSTPMRISGGNVAIWEAAPLSVRISLARERLSECSVGVPVGESLLLLAYEKNPNDIPSIERHLRASADLTAFQTSLYVLYSIAPLQAKKIFDEVLSEHAEVHDKARLIRVAAGIGIDIDTRMAFECAVAEVATSEPDDHSEYYLQQLISDVLKTAEVPQDVAAVIERDLPQATGSRKARLWQIACRFESSVISLYAFSCIDKITSDLGSACNYFIAVVEGRYTPRQKLLSLCEARLSERVNTYEWTTSRVLALIGVLGFTVKAAASLSVMIERLAKVRNAVESGDCSNLTSPDFETLNSIKSEHKLIHLGSLAAGLIPAAAEARHLLSYHDLLLLLPFQTNGYEGLVECQREMLSDIDDMYVDEVLVGMSDRWARLSVLLIISDRKPNRIRLALLKADLLSYYSHPAALHILCQVVENFWCDDVLDVILDAVVSISVWQEQDTQFFWNFFHIVAKLLSVKNVPAIESAILPAKTQFAKRIIGLWREHVSGEKIGLARL</sequence>
<name>A0ABX2R0G0_9PSED</name>
<dbReference type="Proteomes" id="UP000572863">
    <property type="component" value="Unassembled WGS sequence"/>
</dbReference>
<dbReference type="EMBL" id="JACARY010000054">
    <property type="protein sequence ID" value="NWD97448.1"/>
    <property type="molecule type" value="Genomic_DNA"/>
</dbReference>
<evidence type="ECO:0008006" key="3">
    <source>
        <dbReference type="Google" id="ProtNLM"/>
    </source>
</evidence>
<proteinExistence type="predicted"/>
<accession>A0ABX2R0G0</accession>
<reference evidence="1 2" key="1">
    <citation type="submission" date="2020-04" db="EMBL/GenBank/DDBJ databases">
        <title>Molecular characterization of pseudomonads from Agaricus bisporus reveal novel blotch 2 pathogens in Western Europe.</title>
        <authorList>
            <person name="Taparia T."/>
            <person name="Krijger M."/>
            <person name="Haynes E."/>
            <person name="Elpinstone J.G."/>
            <person name="Noble R."/>
            <person name="Van Der Wolf J."/>
        </authorList>
    </citation>
    <scope>NUCLEOTIDE SEQUENCE [LARGE SCALE GENOMIC DNA]</scope>
    <source>
        <strain evidence="1 2">P7774</strain>
    </source>
</reference>
<evidence type="ECO:0000313" key="1">
    <source>
        <dbReference type="EMBL" id="NWD97448.1"/>
    </source>
</evidence>
<organism evidence="1 2">
    <name type="scientific">Pseudomonas reactans</name>
    <dbReference type="NCBI Taxonomy" id="117680"/>
    <lineage>
        <taxon>Bacteria</taxon>
        <taxon>Pseudomonadati</taxon>
        <taxon>Pseudomonadota</taxon>
        <taxon>Gammaproteobacteria</taxon>
        <taxon>Pseudomonadales</taxon>
        <taxon>Pseudomonadaceae</taxon>
        <taxon>Pseudomonas</taxon>
    </lineage>
</organism>
<dbReference type="Gene3D" id="1.25.10.10">
    <property type="entry name" value="Leucine-rich Repeat Variant"/>
    <property type="match status" value="1"/>
</dbReference>
<comment type="caution">
    <text evidence="1">The sequence shown here is derived from an EMBL/GenBank/DDBJ whole genome shotgun (WGS) entry which is preliminary data.</text>
</comment>
<keyword evidence="2" id="KW-1185">Reference proteome</keyword>
<gene>
    <name evidence="1" type="ORF">HX871_23750</name>
</gene>
<dbReference type="InterPro" id="IPR011989">
    <property type="entry name" value="ARM-like"/>
</dbReference>
<dbReference type="Gene3D" id="3.40.50.300">
    <property type="entry name" value="P-loop containing nucleotide triphosphate hydrolases"/>
    <property type="match status" value="1"/>
</dbReference>
<dbReference type="RefSeq" id="WP_177061322.1">
    <property type="nucleotide sequence ID" value="NZ_JACARY010000054.1"/>
</dbReference>